<evidence type="ECO:0000256" key="10">
    <source>
        <dbReference type="ARBA" id="ARBA00093548"/>
    </source>
</evidence>
<dbReference type="GO" id="GO:0009306">
    <property type="term" value="P:protein secretion"/>
    <property type="evidence" value="ECO:0007669"/>
    <property type="project" value="TreeGrafter"/>
</dbReference>
<keyword evidence="8" id="KW-0998">Cell outer membrane</keyword>
<dbReference type="InterPro" id="IPR039910">
    <property type="entry name" value="D15-like"/>
</dbReference>
<dbReference type="Pfam" id="PF17243">
    <property type="entry name" value="POTRA_TamA_1"/>
    <property type="match status" value="1"/>
</dbReference>
<evidence type="ECO:0000256" key="6">
    <source>
        <dbReference type="ARBA" id="ARBA00022729"/>
    </source>
</evidence>
<comment type="similarity">
    <text evidence="2">Belongs to the TamA family.</text>
</comment>
<protein>
    <recommendedName>
        <fullName evidence="3">Translocation and assembly module subunit TamA</fullName>
    </recommendedName>
    <alternativeName>
        <fullName evidence="9">Autotransporter assembly factor TamA</fullName>
    </alternativeName>
</protein>
<reference evidence="14 15" key="1">
    <citation type="submission" date="2020-08" db="EMBL/GenBank/DDBJ databases">
        <title>Genomic Encyclopedia of Type Strains, Phase III (KMG-III): the genomes of soil and plant-associated and newly described type strains.</title>
        <authorList>
            <person name="Whitman W."/>
        </authorList>
    </citation>
    <scope>NUCLEOTIDE SEQUENCE [LARGE SCALE GENOMIC DNA]</scope>
    <source>
        <strain evidence="14 15">CECT 8571</strain>
    </source>
</reference>
<sequence length="582" mass="65136">MDTSLRQILARTWVGTLAALLMNCATAEVVIEGVEGELADNIKAHVSLAEEPCDAPRWRLVQRRKAVQQQVNKALNAFGYYQPTLKQAYSESDTCWQLHLAVDAGERVRLRQIRVAIGDQQDALDAQLRDLVDAPPLRKGAALVHGDYDRYKALLLETARTQGYWRAAFTEAELAIYPQEQAADVMLTLQLGPRFYFGDYQFTDVGLEPQFLRRLAGDVKGEPYTSEAVQGIYSRLQSSDYFRRVLLNPHVDVQTDSQTVPVEVDLGMHSQTSFTAGVGYSSDQGPRVRADYRNRYANSRGHKWRIDSLWSRTFKELGATYTIPRHDPAREWYEINAGLLQEDTVSYESKTETTQLRIVEALPQDWVLNTGVNLRNETYIIGSEPEDSKLLVVPGIGLSWVNAPKDVRQTMGIRLQADLTGSSQYWLSDADFMQLRVKSKLIVPLGAKGRLLARGELATTLKDDFADLPPSVRFYTGGDNSVRGYQYNALGPQNDEGEVIGGSNLVVASVEYDYLFLPEWSASVFMDAGNAFDATLDLKRGVGLGLRWYSPVGPLRLDIAHPLDADDPSDRYRFHLSVGADL</sequence>
<dbReference type="GO" id="GO:0009279">
    <property type="term" value="C:cell outer membrane"/>
    <property type="evidence" value="ECO:0007669"/>
    <property type="project" value="UniProtKB-SubCell"/>
</dbReference>
<accession>A0A839UI21</accession>
<keyword evidence="5" id="KW-0812">Transmembrane</keyword>
<gene>
    <name evidence="14" type="ORF">FHS30_000319</name>
</gene>
<evidence type="ECO:0000259" key="13">
    <source>
        <dbReference type="Pfam" id="PF17243"/>
    </source>
</evidence>
<name>A0A839UI21_9GAMM</name>
<dbReference type="AlphaFoldDB" id="A0A839UI21"/>
<feature type="chain" id="PRO_5032407034" description="Translocation and assembly module subunit TamA" evidence="11">
    <location>
        <begin position="28"/>
        <end position="582"/>
    </location>
</feature>
<dbReference type="GO" id="GO:0097347">
    <property type="term" value="C:TAM protein secretion complex"/>
    <property type="evidence" value="ECO:0007669"/>
    <property type="project" value="TreeGrafter"/>
</dbReference>
<comment type="subcellular location">
    <subcellularLocation>
        <location evidence="1">Cell outer membrane</location>
    </subcellularLocation>
</comment>
<evidence type="ECO:0000256" key="4">
    <source>
        <dbReference type="ARBA" id="ARBA00022452"/>
    </source>
</evidence>
<evidence type="ECO:0000313" key="15">
    <source>
        <dbReference type="Proteomes" id="UP000559987"/>
    </source>
</evidence>
<dbReference type="PANTHER" id="PTHR12815">
    <property type="entry name" value="SORTING AND ASSEMBLY MACHINERY SAMM50 PROTEIN FAMILY MEMBER"/>
    <property type="match status" value="1"/>
</dbReference>
<evidence type="ECO:0000256" key="5">
    <source>
        <dbReference type="ARBA" id="ARBA00022692"/>
    </source>
</evidence>
<keyword evidence="4" id="KW-1134">Transmembrane beta strand</keyword>
<feature type="domain" description="Bacterial surface antigen (D15)" evidence="12">
    <location>
        <begin position="390"/>
        <end position="580"/>
    </location>
</feature>
<keyword evidence="15" id="KW-1185">Reference proteome</keyword>
<evidence type="ECO:0000313" key="14">
    <source>
        <dbReference type="EMBL" id="MBB3167143.1"/>
    </source>
</evidence>
<proteinExistence type="inferred from homology"/>
<comment type="subunit">
    <text evidence="10">Interacts with TamB to form the translocation and assembly module (TAM).</text>
</comment>
<feature type="domain" description="TamA POTRA" evidence="13">
    <location>
        <begin position="28"/>
        <end position="103"/>
    </location>
</feature>
<evidence type="ECO:0000256" key="3">
    <source>
        <dbReference type="ARBA" id="ARBA00015419"/>
    </source>
</evidence>
<evidence type="ECO:0000259" key="12">
    <source>
        <dbReference type="Pfam" id="PF01103"/>
    </source>
</evidence>
<evidence type="ECO:0000256" key="7">
    <source>
        <dbReference type="ARBA" id="ARBA00023136"/>
    </source>
</evidence>
<keyword evidence="7" id="KW-0472">Membrane</keyword>
<dbReference type="EMBL" id="JACHXZ010000001">
    <property type="protein sequence ID" value="MBB3167143.1"/>
    <property type="molecule type" value="Genomic_DNA"/>
</dbReference>
<dbReference type="InterPro" id="IPR035243">
    <property type="entry name" value="TamA_POTRA_Dom_1"/>
</dbReference>
<organism evidence="14 15">
    <name type="scientific">Simiduia aestuariiviva</name>
    <dbReference type="NCBI Taxonomy" id="1510459"/>
    <lineage>
        <taxon>Bacteria</taxon>
        <taxon>Pseudomonadati</taxon>
        <taxon>Pseudomonadota</taxon>
        <taxon>Gammaproteobacteria</taxon>
        <taxon>Cellvibrionales</taxon>
        <taxon>Cellvibrionaceae</taxon>
        <taxon>Simiduia</taxon>
    </lineage>
</organism>
<evidence type="ECO:0000256" key="11">
    <source>
        <dbReference type="SAM" id="SignalP"/>
    </source>
</evidence>
<evidence type="ECO:0000256" key="2">
    <source>
        <dbReference type="ARBA" id="ARBA00010248"/>
    </source>
</evidence>
<dbReference type="PANTHER" id="PTHR12815:SF47">
    <property type="entry name" value="TRANSLOCATION AND ASSEMBLY MODULE SUBUNIT TAMA"/>
    <property type="match status" value="1"/>
</dbReference>
<evidence type="ECO:0000256" key="8">
    <source>
        <dbReference type="ARBA" id="ARBA00023237"/>
    </source>
</evidence>
<dbReference type="RefSeq" id="WP_183907615.1">
    <property type="nucleotide sequence ID" value="NZ_JACHXZ010000001.1"/>
</dbReference>
<evidence type="ECO:0000256" key="9">
    <source>
        <dbReference type="ARBA" id="ARBA00033063"/>
    </source>
</evidence>
<evidence type="ECO:0000256" key="1">
    <source>
        <dbReference type="ARBA" id="ARBA00004442"/>
    </source>
</evidence>
<feature type="signal peptide" evidence="11">
    <location>
        <begin position="1"/>
        <end position="27"/>
    </location>
</feature>
<dbReference type="Pfam" id="PF01103">
    <property type="entry name" value="Omp85"/>
    <property type="match status" value="1"/>
</dbReference>
<dbReference type="Proteomes" id="UP000559987">
    <property type="component" value="Unassembled WGS sequence"/>
</dbReference>
<dbReference type="Gene3D" id="2.40.160.50">
    <property type="entry name" value="membrane protein fhac: a member of the omp85/tpsb transporter family"/>
    <property type="match status" value="1"/>
</dbReference>
<keyword evidence="6 11" id="KW-0732">Signal</keyword>
<dbReference type="InterPro" id="IPR000184">
    <property type="entry name" value="Bac_surfAg_D15"/>
</dbReference>
<comment type="caution">
    <text evidence="14">The sequence shown here is derived from an EMBL/GenBank/DDBJ whole genome shotgun (WGS) entry which is preliminary data.</text>
</comment>
<dbReference type="Gene3D" id="3.10.20.310">
    <property type="entry name" value="membrane protein fhac"/>
    <property type="match status" value="3"/>
</dbReference>